<dbReference type="AlphaFoldDB" id="A0A4Z2HIG4"/>
<dbReference type="EMBL" id="SRLO01000247">
    <property type="protein sequence ID" value="TNN64733.1"/>
    <property type="molecule type" value="Genomic_DNA"/>
</dbReference>
<evidence type="ECO:0000313" key="1">
    <source>
        <dbReference type="EMBL" id="TNN64733.1"/>
    </source>
</evidence>
<evidence type="ECO:0000313" key="2">
    <source>
        <dbReference type="Proteomes" id="UP000314294"/>
    </source>
</evidence>
<organism evidence="1 2">
    <name type="scientific">Liparis tanakae</name>
    <name type="common">Tanaka's snailfish</name>
    <dbReference type="NCBI Taxonomy" id="230148"/>
    <lineage>
        <taxon>Eukaryota</taxon>
        <taxon>Metazoa</taxon>
        <taxon>Chordata</taxon>
        <taxon>Craniata</taxon>
        <taxon>Vertebrata</taxon>
        <taxon>Euteleostomi</taxon>
        <taxon>Actinopterygii</taxon>
        <taxon>Neopterygii</taxon>
        <taxon>Teleostei</taxon>
        <taxon>Neoteleostei</taxon>
        <taxon>Acanthomorphata</taxon>
        <taxon>Eupercaria</taxon>
        <taxon>Perciformes</taxon>
        <taxon>Cottioidei</taxon>
        <taxon>Cottales</taxon>
        <taxon>Liparidae</taxon>
        <taxon>Liparis</taxon>
    </lineage>
</organism>
<name>A0A4Z2HIG4_9TELE</name>
<sequence>MLVTLQQKRLVGDRAIKGIGGGADLRVHLNEIEKDHIFSLHFDGFVERILRFGLDHLIEFSHDDQQTANEGVCSRGAGGGAGALDRGLGSEHGTAPLCVGQLLLHLHILLPEQGQVLLQLGHLLCHAYRRQEDKMRGCKE</sequence>
<gene>
    <name evidence="1" type="ORF">EYF80_025039</name>
</gene>
<accession>A0A4Z2HIG4</accession>
<proteinExistence type="predicted"/>
<protein>
    <submittedName>
        <fullName evidence="1">Uncharacterized protein</fullName>
    </submittedName>
</protein>
<comment type="caution">
    <text evidence="1">The sequence shown here is derived from an EMBL/GenBank/DDBJ whole genome shotgun (WGS) entry which is preliminary data.</text>
</comment>
<dbReference type="Proteomes" id="UP000314294">
    <property type="component" value="Unassembled WGS sequence"/>
</dbReference>
<reference evidence="1 2" key="1">
    <citation type="submission" date="2019-03" db="EMBL/GenBank/DDBJ databases">
        <title>First draft genome of Liparis tanakae, snailfish: a comprehensive survey of snailfish specific genes.</title>
        <authorList>
            <person name="Kim W."/>
            <person name="Song I."/>
            <person name="Jeong J.-H."/>
            <person name="Kim D."/>
            <person name="Kim S."/>
            <person name="Ryu S."/>
            <person name="Song J.Y."/>
            <person name="Lee S.K."/>
        </authorList>
    </citation>
    <scope>NUCLEOTIDE SEQUENCE [LARGE SCALE GENOMIC DNA]</scope>
    <source>
        <tissue evidence="1">Muscle</tissue>
    </source>
</reference>
<keyword evidence="2" id="KW-1185">Reference proteome</keyword>